<keyword evidence="3" id="KW-1185">Reference proteome</keyword>
<dbReference type="AlphaFoldDB" id="A0AAV0CAJ5"/>
<dbReference type="EMBL" id="CAMAPF010000023">
    <property type="protein sequence ID" value="CAH9072790.1"/>
    <property type="molecule type" value="Genomic_DNA"/>
</dbReference>
<accession>A0AAV0CAJ5</accession>
<gene>
    <name evidence="2" type="ORF">CEPIT_LOCUS4405</name>
</gene>
<evidence type="ECO:0000313" key="3">
    <source>
        <dbReference type="Proteomes" id="UP001152523"/>
    </source>
</evidence>
<sequence>MGNHAPNWRCHGALPQTHTLTGSYMVLRPRRHTTLGYRSREHRVRDRGEDRGGGSTRGAPEAGHSGIQPRDIANAGDVLQAEDHQQVQEVLEIVPPSSGVRLRGGGGG</sequence>
<feature type="compositionally biased region" description="Basic and acidic residues" evidence="1">
    <location>
        <begin position="43"/>
        <end position="52"/>
    </location>
</feature>
<organism evidence="2 3">
    <name type="scientific">Cuscuta epithymum</name>
    <dbReference type="NCBI Taxonomy" id="186058"/>
    <lineage>
        <taxon>Eukaryota</taxon>
        <taxon>Viridiplantae</taxon>
        <taxon>Streptophyta</taxon>
        <taxon>Embryophyta</taxon>
        <taxon>Tracheophyta</taxon>
        <taxon>Spermatophyta</taxon>
        <taxon>Magnoliopsida</taxon>
        <taxon>eudicotyledons</taxon>
        <taxon>Gunneridae</taxon>
        <taxon>Pentapetalae</taxon>
        <taxon>asterids</taxon>
        <taxon>lamiids</taxon>
        <taxon>Solanales</taxon>
        <taxon>Convolvulaceae</taxon>
        <taxon>Cuscuteae</taxon>
        <taxon>Cuscuta</taxon>
        <taxon>Cuscuta subgen. Cuscuta</taxon>
    </lineage>
</organism>
<comment type="caution">
    <text evidence="2">The sequence shown here is derived from an EMBL/GenBank/DDBJ whole genome shotgun (WGS) entry which is preliminary data.</text>
</comment>
<name>A0AAV0CAJ5_9ASTE</name>
<dbReference type="Proteomes" id="UP001152523">
    <property type="component" value="Unassembled WGS sequence"/>
</dbReference>
<feature type="region of interest" description="Disordered" evidence="1">
    <location>
        <begin position="31"/>
        <end position="86"/>
    </location>
</feature>
<evidence type="ECO:0000256" key="1">
    <source>
        <dbReference type="SAM" id="MobiDB-lite"/>
    </source>
</evidence>
<evidence type="ECO:0000313" key="2">
    <source>
        <dbReference type="EMBL" id="CAH9072790.1"/>
    </source>
</evidence>
<protein>
    <submittedName>
        <fullName evidence="2">Uncharacterized protein</fullName>
    </submittedName>
</protein>
<reference evidence="2" key="1">
    <citation type="submission" date="2022-07" db="EMBL/GenBank/DDBJ databases">
        <authorList>
            <person name="Macas J."/>
            <person name="Novak P."/>
            <person name="Neumann P."/>
        </authorList>
    </citation>
    <scope>NUCLEOTIDE SEQUENCE</scope>
</reference>
<proteinExistence type="predicted"/>